<evidence type="ECO:0000256" key="1">
    <source>
        <dbReference type="ARBA" id="ARBA00006066"/>
    </source>
</evidence>
<dbReference type="EMBL" id="BDGG01000001">
    <property type="protein sequence ID" value="GAU90575.1"/>
    <property type="molecule type" value="Genomic_DNA"/>
</dbReference>
<dbReference type="PANTHER" id="PTHR12993:SF11">
    <property type="entry name" value="N-ACETYLGLUCOSAMINYL-PHOSPHATIDYLINOSITOL DE-N-ACETYLASE"/>
    <property type="match status" value="1"/>
</dbReference>
<dbReference type="PANTHER" id="PTHR12993">
    <property type="entry name" value="N-ACETYLGLUCOSAMINYL-PHOSPHATIDYLINOSITOL DE-N-ACETYLASE-RELATED"/>
    <property type="match status" value="1"/>
</dbReference>
<evidence type="ECO:0000313" key="4">
    <source>
        <dbReference type="Proteomes" id="UP000186922"/>
    </source>
</evidence>
<dbReference type="Proteomes" id="UP000186922">
    <property type="component" value="Unassembled WGS sequence"/>
</dbReference>
<dbReference type="Pfam" id="PF02585">
    <property type="entry name" value="PIG-L"/>
    <property type="match status" value="1"/>
</dbReference>
<dbReference type="GO" id="GO:0006506">
    <property type="term" value="P:GPI anchor biosynthetic process"/>
    <property type="evidence" value="ECO:0007669"/>
    <property type="project" value="UniProtKB-UniPathway"/>
</dbReference>
<dbReference type="InterPro" id="IPR003737">
    <property type="entry name" value="GlcNAc_PI_deacetylase-related"/>
</dbReference>
<dbReference type="AlphaFoldDB" id="A0A1D1UQA2"/>
<evidence type="ECO:0000256" key="2">
    <source>
        <dbReference type="ARBA" id="ARBA00012176"/>
    </source>
</evidence>
<dbReference type="GO" id="GO:0000225">
    <property type="term" value="F:N-acetylglucosaminylphosphatidylinositol deacetylase activity"/>
    <property type="evidence" value="ECO:0007669"/>
    <property type="project" value="UniProtKB-EC"/>
</dbReference>
<dbReference type="GO" id="GO:0016020">
    <property type="term" value="C:membrane"/>
    <property type="evidence" value="ECO:0007669"/>
    <property type="project" value="GOC"/>
</dbReference>
<dbReference type="OrthoDB" id="440160at2759"/>
<dbReference type="SUPFAM" id="SSF102588">
    <property type="entry name" value="LmbE-like"/>
    <property type="match status" value="1"/>
</dbReference>
<dbReference type="EC" id="3.5.1.89" evidence="2"/>
<dbReference type="GO" id="GO:0005783">
    <property type="term" value="C:endoplasmic reticulum"/>
    <property type="evidence" value="ECO:0007669"/>
    <property type="project" value="TreeGrafter"/>
</dbReference>
<protein>
    <recommendedName>
        <fullName evidence="2">N-acetylglucosaminylphosphatidylinositol deacetylase</fullName>
        <ecNumber evidence="2">3.5.1.89</ecNumber>
    </recommendedName>
</protein>
<dbReference type="InterPro" id="IPR024078">
    <property type="entry name" value="LmbE-like_dom_sf"/>
</dbReference>
<evidence type="ECO:0000313" key="3">
    <source>
        <dbReference type="EMBL" id="GAU90575.1"/>
    </source>
</evidence>
<keyword evidence="4" id="KW-1185">Reference proteome</keyword>
<comment type="caution">
    <text evidence="3">The sequence shown here is derived from an EMBL/GenBank/DDBJ whole genome shotgun (WGS) entry which is preliminary data.</text>
</comment>
<accession>A0A1D1UQA2</accession>
<dbReference type="UniPathway" id="UPA00196"/>
<name>A0A1D1UQA2_RAMVA</name>
<dbReference type="STRING" id="947166.A0A1D1UQA2"/>
<comment type="similarity">
    <text evidence="1">Belongs to the PIGL family.</text>
</comment>
<organism evidence="3 4">
    <name type="scientific">Ramazzottius varieornatus</name>
    <name type="common">Water bear</name>
    <name type="synonym">Tardigrade</name>
    <dbReference type="NCBI Taxonomy" id="947166"/>
    <lineage>
        <taxon>Eukaryota</taxon>
        <taxon>Metazoa</taxon>
        <taxon>Ecdysozoa</taxon>
        <taxon>Tardigrada</taxon>
        <taxon>Eutardigrada</taxon>
        <taxon>Parachela</taxon>
        <taxon>Hypsibioidea</taxon>
        <taxon>Ramazzottiidae</taxon>
        <taxon>Ramazzottius</taxon>
    </lineage>
</organism>
<gene>
    <name evidence="3" type="primary">RvY_02976-1</name>
    <name evidence="3" type="synonym">RvY_02976.1</name>
    <name evidence="3" type="ORF">RvY_02976</name>
</gene>
<dbReference type="Gene3D" id="3.40.50.10320">
    <property type="entry name" value="LmbE-like"/>
    <property type="match status" value="1"/>
</dbReference>
<proteinExistence type="inferred from homology"/>
<sequence>MLPLIAVVVFVAICISWLLKNSYGYVPSAKRKLTSKDRILLVTAHPDDECMFFGPFVVNAVREWRAEFFLLCCSSGNHYGDGGIRSTELLNACDVLGIPRKNIDCVDDPELPDGPDNEWSVEKLTELLEIQIQQCKPNVIVTFDAKGVSGHRNHRDLSAALVSMRQERNRSLKNVRLLLLDSVNVVRKYSKYLDVAISMARRFDLIVIANSENEHRVQTAMIAHSSQMLWFRWLYMFFSRYILLNTFTEVPEPEPTKGRTEGRT</sequence>
<reference evidence="3 4" key="1">
    <citation type="journal article" date="2016" name="Nat. Commun.">
        <title>Extremotolerant tardigrade genome and improved radiotolerance of human cultured cells by tardigrade-unique protein.</title>
        <authorList>
            <person name="Hashimoto T."/>
            <person name="Horikawa D.D."/>
            <person name="Saito Y."/>
            <person name="Kuwahara H."/>
            <person name="Kozuka-Hata H."/>
            <person name="Shin-I T."/>
            <person name="Minakuchi Y."/>
            <person name="Ohishi K."/>
            <person name="Motoyama A."/>
            <person name="Aizu T."/>
            <person name="Enomoto A."/>
            <person name="Kondo K."/>
            <person name="Tanaka S."/>
            <person name="Hara Y."/>
            <person name="Koshikawa S."/>
            <person name="Sagara H."/>
            <person name="Miura T."/>
            <person name="Yokobori S."/>
            <person name="Miyagawa K."/>
            <person name="Suzuki Y."/>
            <person name="Kubo T."/>
            <person name="Oyama M."/>
            <person name="Kohara Y."/>
            <person name="Fujiyama A."/>
            <person name="Arakawa K."/>
            <person name="Katayama T."/>
            <person name="Toyoda A."/>
            <person name="Kunieda T."/>
        </authorList>
    </citation>
    <scope>NUCLEOTIDE SEQUENCE [LARGE SCALE GENOMIC DNA]</scope>
    <source>
        <strain evidence="3 4">YOKOZUNA-1</strain>
    </source>
</reference>